<dbReference type="PANTHER" id="PTHR22442">
    <property type="match status" value="1"/>
</dbReference>
<evidence type="ECO:0000313" key="2">
    <source>
        <dbReference type="EMBL" id="KAJ1179586.1"/>
    </source>
</evidence>
<evidence type="ECO:0000256" key="1">
    <source>
        <dbReference type="SAM" id="MobiDB-lite"/>
    </source>
</evidence>
<evidence type="ECO:0008006" key="4">
    <source>
        <dbReference type="Google" id="ProtNLM"/>
    </source>
</evidence>
<dbReference type="PANTHER" id="PTHR22442:SF4">
    <property type="entry name" value="PROTEIN FAM169BP"/>
    <property type="match status" value="1"/>
</dbReference>
<proteinExistence type="predicted"/>
<comment type="caution">
    <text evidence="2">The sequence shown here is derived from an EMBL/GenBank/DDBJ whole genome shotgun (WGS) entry which is preliminary data.</text>
</comment>
<name>A0AAV7TTJ5_PLEWA</name>
<gene>
    <name evidence="2" type="ORF">NDU88_004820</name>
</gene>
<reference evidence="2" key="1">
    <citation type="journal article" date="2022" name="bioRxiv">
        <title>Sequencing and chromosome-scale assembly of the giantPleurodeles waltlgenome.</title>
        <authorList>
            <person name="Brown T."/>
            <person name="Elewa A."/>
            <person name="Iarovenko S."/>
            <person name="Subramanian E."/>
            <person name="Araus A.J."/>
            <person name="Petzold A."/>
            <person name="Susuki M."/>
            <person name="Suzuki K.-i.T."/>
            <person name="Hayashi T."/>
            <person name="Toyoda A."/>
            <person name="Oliveira C."/>
            <person name="Osipova E."/>
            <person name="Leigh N.D."/>
            <person name="Simon A."/>
            <person name="Yun M.H."/>
        </authorList>
    </citation>
    <scope>NUCLEOTIDE SEQUENCE</scope>
    <source>
        <strain evidence="2">20211129_DDA</strain>
        <tissue evidence="2">Liver</tissue>
    </source>
</reference>
<organism evidence="2 3">
    <name type="scientific">Pleurodeles waltl</name>
    <name type="common">Iberian ribbed newt</name>
    <dbReference type="NCBI Taxonomy" id="8319"/>
    <lineage>
        <taxon>Eukaryota</taxon>
        <taxon>Metazoa</taxon>
        <taxon>Chordata</taxon>
        <taxon>Craniata</taxon>
        <taxon>Vertebrata</taxon>
        <taxon>Euteleostomi</taxon>
        <taxon>Amphibia</taxon>
        <taxon>Batrachia</taxon>
        <taxon>Caudata</taxon>
        <taxon>Salamandroidea</taxon>
        <taxon>Salamandridae</taxon>
        <taxon>Pleurodelinae</taxon>
        <taxon>Pleurodeles</taxon>
    </lineage>
</organism>
<feature type="compositionally biased region" description="Polar residues" evidence="1">
    <location>
        <begin position="391"/>
        <end position="401"/>
    </location>
</feature>
<feature type="region of interest" description="Disordered" evidence="1">
    <location>
        <begin position="372"/>
        <end position="401"/>
    </location>
</feature>
<dbReference type="Proteomes" id="UP001066276">
    <property type="component" value="Chromosome 3_2"/>
</dbReference>
<dbReference type="InterPro" id="IPR029625">
    <property type="entry name" value="FAM169"/>
</dbReference>
<dbReference type="EMBL" id="JANPWB010000006">
    <property type="protein sequence ID" value="KAJ1179586.1"/>
    <property type="molecule type" value="Genomic_DNA"/>
</dbReference>
<keyword evidence="3" id="KW-1185">Reference proteome</keyword>
<dbReference type="AlphaFoldDB" id="A0AAV7TTJ5"/>
<accession>A0AAV7TTJ5</accession>
<evidence type="ECO:0000313" key="3">
    <source>
        <dbReference type="Proteomes" id="UP001066276"/>
    </source>
</evidence>
<sequence length="401" mass="45321">MHCSGGLSSKSEKPHSVDKMASTFQEDSYPMDILAESDSELFWEMTKRYYSSLLQQSPSSHEFFSTTDGKQVKIGISSVSRIPLYRDDSEHSILVLMNPQCKETGLAVYLNKSWWPIEDILKTSNSLKDGLIPVQSFGERVVLFVLNCFIFGALEKGAEDEDAAFFVPHSSREDAKIFWQNGEAVAFYTVKPKGCLCDVSTSQCYLLPVLDTAFVRRSHRRRGLMTMMLQDFCQRFSAYDALGISYPLSSAMFRVCQKFLQSHPEEQDRLWEVEAPGDWSQRENIWLQIQLRQRMSVRAVHEAPKDSFKEEKGCSVKGDVEETSSQSSVCQIIEGVVDVPNLDKASEVGLDRKETSASNDCKEKVAQKLMDPLSLVKYPNKRKHKKDDSGDSSCKQCKSGS</sequence>
<protein>
    <recommendedName>
        <fullName evidence="4">Protein FAM169B</fullName>
    </recommendedName>
</protein>